<dbReference type="Pfam" id="PF16213">
    <property type="entry name" value="DCB"/>
    <property type="match status" value="1"/>
</dbReference>
<dbReference type="Pfam" id="PF12783">
    <property type="entry name" value="Sec7-like_HUS"/>
    <property type="match status" value="1"/>
</dbReference>
<dbReference type="GO" id="GO:0015031">
    <property type="term" value="P:protein transport"/>
    <property type="evidence" value="ECO:0007669"/>
    <property type="project" value="UniProtKB-KW"/>
</dbReference>
<reference evidence="10" key="1">
    <citation type="journal article" date="2016" name="Nature">
        <title>The genome of the seagrass Zostera marina reveals angiosperm adaptation to the sea.</title>
        <authorList>
            <person name="Olsen J.L."/>
            <person name="Rouze P."/>
            <person name="Verhelst B."/>
            <person name="Lin Y.-C."/>
            <person name="Bayer T."/>
            <person name="Collen J."/>
            <person name="Dattolo E."/>
            <person name="De Paoli E."/>
            <person name="Dittami S."/>
            <person name="Maumus F."/>
            <person name="Michel G."/>
            <person name="Kersting A."/>
            <person name="Lauritano C."/>
            <person name="Lohaus R."/>
            <person name="Toepel M."/>
            <person name="Tonon T."/>
            <person name="Vanneste K."/>
            <person name="Amirebrahimi M."/>
            <person name="Brakel J."/>
            <person name="Bostroem C."/>
            <person name="Chovatia M."/>
            <person name="Grimwood J."/>
            <person name="Jenkins J.W."/>
            <person name="Jueterbock A."/>
            <person name="Mraz A."/>
            <person name="Stam W.T."/>
            <person name="Tice H."/>
            <person name="Bornberg-Bauer E."/>
            <person name="Green P.J."/>
            <person name="Pearson G.A."/>
            <person name="Procaccini G."/>
            <person name="Duarte C.M."/>
            <person name="Schmutz J."/>
            <person name="Reusch T.B.H."/>
            <person name="Van de Peer Y."/>
        </authorList>
    </citation>
    <scope>NUCLEOTIDE SEQUENCE [LARGE SCALE GENOMIC DNA]</scope>
    <source>
        <strain evidence="10">cv. Finnish</strain>
    </source>
</reference>
<dbReference type="GO" id="GO:0005829">
    <property type="term" value="C:cytosol"/>
    <property type="evidence" value="ECO:0007669"/>
    <property type="project" value="UniProtKB-SubCell"/>
</dbReference>
<evidence type="ECO:0000256" key="1">
    <source>
        <dbReference type="ARBA" id="ARBA00004287"/>
    </source>
</evidence>
<gene>
    <name evidence="9" type="ORF">ZOSMA_10G01360</name>
</gene>
<dbReference type="EMBL" id="LFYR01000113">
    <property type="protein sequence ID" value="KMZ75867.1"/>
    <property type="molecule type" value="Genomic_DNA"/>
</dbReference>
<dbReference type="Pfam" id="PF09324">
    <property type="entry name" value="Sec7-like_HDS"/>
    <property type="match status" value="1"/>
</dbReference>
<evidence type="ECO:0000256" key="7">
    <source>
        <dbReference type="ARBA" id="ARBA00023136"/>
    </source>
</evidence>
<dbReference type="SUPFAM" id="SSF48425">
    <property type="entry name" value="Sec7 domain"/>
    <property type="match status" value="1"/>
</dbReference>
<dbReference type="Gene3D" id="1.10.1000.11">
    <property type="entry name" value="Arf Nucleotide-binding Site Opener,domain 2"/>
    <property type="match status" value="1"/>
</dbReference>
<dbReference type="InterPro" id="IPR032629">
    <property type="entry name" value="DCB_dom"/>
</dbReference>
<dbReference type="PROSITE" id="PS50190">
    <property type="entry name" value="SEC7"/>
    <property type="match status" value="1"/>
</dbReference>
<dbReference type="Pfam" id="PF01369">
    <property type="entry name" value="Sec7"/>
    <property type="match status" value="1"/>
</dbReference>
<dbReference type="CDD" id="cd00171">
    <property type="entry name" value="Sec7"/>
    <property type="match status" value="1"/>
</dbReference>
<evidence type="ECO:0000256" key="5">
    <source>
        <dbReference type="ARBA" id="ARBA00022658"/>
    </source>
</evidence>
<evidence type="ECO:0000256" key="4">
    <source>
        <dbReference type="ARBA" id="ARBA00022490"/>
    </source>
</evidence>
<organism evidence="9 10">
    <name type="scientific">Zostera marina</name>
    <name type="common">Eelgrass</name>
    <dbReference type="NCBI Taxonomy" id="29655"/>
    <lineage>
        <taxon>Eukaryota</taxon>
        <taxon>Viridiplantae</taxon>
        <taxon>Streptophyta</taxon>
        <taxon>Embryophyta</taxon>
        <taxon>Tracheophyta</taxon>
        <taxon>Spermatophyta</taxon>
        <taxon>Magnoliopsida</taxon>
        <taxon>Liliopsida</taxon>
        <taxon>Zosteraceae</taxon>
        <taxon>Zostera</taxon>
    </lineage>
</organism>
<dbReference type="SUPFAM" id="SSF48371">
    <property type="entry name" value="ARM repeat"/>
    <property type="match status" value="1"/>
</dbReference>
<feature type="domain" description="SEC7" evidence="8">
    <location>
        <begin position="532"/>
        <end position="719"/>
    </location>
</feature>
<dbReference type="GO" id="GO:0005802">
    <property type="term" value="C:trans-Golgi network"/>
    <property type="evidence" value="ECO:0000318"/>
    <property type="project" value="GO_Central"/>
</dbReference>
<accession>A0A0K9Q5P3</accession>
<dbReference type="GO" id="GO:0005085">
    <property type="term" value="F:guanyl-nucleotide exchange factor activity"/>
    <property type="evidence" value="ECO:0000318"/>
    <property type="project" value="GO_Central"/>
</dbReference>
<keyword evidence="5" id="KW-0344">Guanine-nucleotide releasing factor</keyword>
<dbReference type="InterPro" id="IPR000904">
    <property type="entry name" value="Sec7_dom"/>
</dbReference>
<dbReference type="InterPro" id="IPR046455">
    <property type="entry name" value="Sec7/BIG1-like_C"/>
</dbReference>
<dbReference type="Proteomes" id="UP000036987">
    <property type="component" value="Unassembled WGS sequence"/>
</dbReference>
<dbReference type="InterPro" id="IPR035999">
    <property type="entry name" value="Sec7_dom_sf"/>
</dbReference>
<dbReference type="FunFam" id="1.10.1000.11:FF:000002">
    <property type="entry name" value="Cytohesin 1"/>
    <property type="match status" value="1"/>
</dbReference>
<dbReference type="PANTHER" id="PTHR10663">
    <property type="entry name" value="GUANYL-NUCLEOTIDE EXCHANGE FACTOR"/>
    <property type="match status" value="1"/>
</dbReference>
<keyword evidence="6" id="KW-0653">Protein transport</keyword>
<comment type="caution">
    <text evidence="9">The sequence shown here is derived from an EMBL/GenBank/DDBJ whole genome shotgun (WGS) entry which is preliminary data.</text>
</comment>
<dbReference type="InterPro" id="IPR015403">
    <property type="entry name" value="Mon2/Sec7/BIG1-like_HDS"/>
</dbReference>
<evidence type="ECO:0000256" key="3">
    <source>
        <dbReference type="ARBA" id="ARBA00022448"/>
    </source>
</evidence>
<sequence length="1657" mass="187867">MYSTQNPTLGGESTRTGRIVGPSLHKIIKTVAWRKHADLVDACKSALGKLEFITESPDPASTTSSMYGLTSENAGEVIAPLILAMESGIPKAIEPALECVQKLFSQGILQGEIQKGTESVAARLMECVCKCDAVRDDGIEIVLMRVIAAAVRSTVVMLRGGCLVDAVKSLYNVYLTSQNAANQVCAKAVLMQIMLIVFGRIEVDKMDVKVNVVEIADILDILDKKLNDSNVVQFAHNFINEIIWTSSADNSEWKEREVSVWYAIGMCEENEGGSKVRNDGLFLFRILCDFSINFSTPANLEEHLLMRAKVLSLELLKSVIKNSGQIWRSKEFIGAIKQYLCLSILKNSALSSTSIFQLLCSIFVNMMLRFRSKLKEEIGMFFPLLVLRVLGNVVQPNFLQKLTVFNSLEKIFQDPQIIIDIFANYDCDVDSPNIFERIVNALLKTSLGVPPGSVTTLSHAQDMTFRLESVKCLTCIVKSMRNWMDQQLQIGEFSQKTSEIDISTHVLYEEDVLGNDFDIQYAVNSGLSDMLTPDQCHSYKVEFQKGIALFNRAPSKGIEFLISTNKIGSSPEEVASFLRNTSGLNETMIGDYIGDNHEFNIKVIDSYMDSLNFKGIDFGEAISSFLSCFSLPEEPQKIDRIIEKFAECYCKCNPISFATADTAYVLAYSVMMLNIDAHKYMVKDKMSKMDFIHSNKGIDDGNNLPEDYLGSLYDHIVENEIKIKPSCSVSHSKHASGINKLLNLDKILNLIPWKPAQLKTLGAKDWLIRHIQDEFKAKEGKSEAVFYAVTDTTILIFMMESCWAPMMAAFSVNFDQSNDKVLISQCLQGFRYAVHVTSMMSMQTQRDAFLTSVAKFTYLRNASDLKQKNVDAIKAIISIAIEEGNYLEEAWEPVLICLSRFEHLQAIREKTPTDASIKNTHTSYDNNTVRINDSGLIPLEQINNFILNLYLSDHIGSFELDYMFSHSQRLNNEAIVFFVKTLCKVSMEELQFSTDLRVFSLTKIVEIANYNMNRIKIVWFHIWSIISDFFVTVGLSENLSVTIFVMDSLRQLAMKFLEHGELVNYNFNNEFLKPFAIIMQKSVSSEVRELAVRCTSQIVLSRVNYVKSGWKNIFKVFTIAASDDCMNIVQLAFGTMDKIVRDYFLYITEIKSMIFTDCVKCLSTFASCNYSDETCFNAIDLFRVCSAKLVEVGLVYFDKRLEHDSANQDALISDTLTNNDEHASYWIALLFGLSKFMSDPRPDSRKRAVEVFFNILKDHGQLFPRSFWMNVFNSFIFPIFSGFPSFISGNIENSQLINSEQHDIDLEDQIMVVRCLIDLSVNFFDAVRYVLPNIASILTSYIRSPDNSSTSTTVAALLHFTSNVDNKLTEEEWIVILESLKTAILSTFCEFFKIIQTMESIDIPDVQADFGEEFDAENGDDWDTEENNMVLVSYSMIRMKGHIFVELQLAEAITSLYERHSTLLTSAHIKILLEILSSIASHSSEMNNESATRLKFEIACTHMDIPEPPFVHLENESYQNYLKFLQAIRIDKPWMSEDFVVENEIVRVCSKILNIYLDCGGYQPLIEQRPNRQHTMHWVLRLGSAKKEELAARTSLAVHAIRALNDFDRDTFIRYVQCLFPLLVKLIRCEHSSGEIQVVLFEVFRSFIGPIVLKSLK</sequence>
<dbReference type="PANTHER" id="PTHR10663:SF108">
    <property type="entry name" value="BREFELDIN A-INHIBITED GUANINE NUCLEOTIDE-EXCHANGE PROTEIN 1"/>
    <property type="match status" value="1"/>
</dbReference>
<dbReference type="Pfam" id="PF20252">
    <property type="entry name" value="BIG2_C"/>
    <property type="match status" value="1"/>
</dbReference>
<dbReference type="InterPro" id="IPR016024">
    <property type="entry name" value="ARM-type_fold"/>
</dbReference>
<dbReference type="SMART" id="SM00222">
    <property type="entry name" value="Sec7"/>
    <property type="match status" value="1"/>
</dbReference>
<dbReference type="Gene3D" id="1.10.220.20">
    <property type="match status" value="1"/>
</dbReference>
<keyword evidence="3" id="KW-0813">Transport</keyword>
<dbReference type="OrthoDB" id="430364at2759"/>
<name>A0A0K9Q5P3_ZOSMR</name>
<evidence type="ECO:0000256" key="6">
    <source>
        <dbReference type="ARBA" id="ARBA00022927"/>
    </source>
</evidence>
<dbReference type="FunFam" id="1.10.220.20:FF:000002">
    <property type="entry name" value="Brefeldin A-inhibited guanine nucleotide-exchange protein 1"/>
    <property type="match status" value="1"/>
</dbReference>
<keyword evidence="7" id="KW-0472">Membrane</keyword>
<dbReference type="STRING" id="29655.A0A0K9Q5P3"/>
<evidence type="ECO:0000313" key="10">
    <source>
        <dbReference type="Proteomes" id="UP000036987"/>
    </source>
</evidence>
<dbReference type="InterPro" id="IPR032691">
    <property type="entry name" value="Mon2/Sec7/BIG1-like_HUS"/>
</dbReference>
<evidence type="ECO:0000256" key="2">
    <source>
        <dbReference type="ARBA" id="ARBA00004514"/>
    </source>
</evidence>
<comment type="subcellular location">
    <subcellularLocation>
        <location evidence="2">Cytoplasm</location>
        <location evidence="2">Cytosol</location>
    </subcellularLocation>
    <subcellularLocation>
        <location evidence="1">Membrane</location>
        <topology evidence="1">Peripheral membrane protein</topology>
        <orientation evidence="1">Cytoplasmic side</orientation>
    </subcellularLocation>
</comment>
<keyword evidence="10" id="KW-1185">Reference proteome</keyword>
<dbReference type="InterPro" id="IPR023394">
    <property type="entry name" value="Sec7_C_sf"/>
</dbReference>
<dbReference type="GO" id="GO:0032012">
    <property type="term" value="P:regulation of ARF protein signal transduction"/>
    <property type="evidence" value="ECO:0007669"/>
    <property type="project" value="InterPro"/>
</dbReference>
<evidence type="ECO:0000259" key="8">
    <source>
        <dbReference type="PROSITE" id="PS50190"/>
    </source>
</evidence>
<dbReference type="GO" id="GO:0016020">
    <property type="term" value="C:membrane"/>
    <property type="evidence" value="ECO:0007669"/>
    <property type="project" value="UniProtKB-SubCell"/>
</dbReference>
<protein>
    <submittedName>
        <fullName evidence="9">Brefeldin A-inhibited guanine nucleotide-exchange protein 1</fullName>
    </submittedName>
</protein>
<proteinExistence type="predicted"/>
<evidence type="ECO:0000313" key="9">
    <source>
        <dbReference type="EMBL" id="KMZ75867.1"/>
    </source>
</evidence>
<keyword evidence="4" id="KW-0963">Cytoplasm</keyword>